<dbReference type="RefSeq" id="WP_143781620.1">
    <property type="nucleotide sequence ID" value="NZ_CP041616.1"/>
</dbReference>
<dbReference type="KEGG" id="orz:FNH13_00360"/>
<evidence type="ECO:0000256" key="1">
    <source>
        <dbReference type="SAM" id="Phobius"/>
    </source>
</evidence>
<reference evidence="2 3" key="1">
    <citation type="submission" date="2019-07" db="EMBL/GenBank/DDBJ databases">
        <title>complete genome sequencing of Ornithinimicrobium sp. H23M54.</title>
        <authorList>
            <person name="Bae J.-W."/>
            <person name="Lee S.-Y."/>
        </authorList>
    </citation>
    <scope>NUCLEOTIDE SEQUENCE [LARGE SCALE GENOMIC DNA]</scope>
    <source>
        <strain evidence="2 3">H23M54</strain>
    </source>
</reference>
<name>A0A516G619_9MICO</name>
<keyword evidence="1" id="KW-0812">Transmembrane</keyword>
<protein>
    <submittedName>
        <fullName evidence="2">Uncharacterized protein</fullName>
    </submittedName>
</protein>
<keyword evidence="1" id="KW-1133">Transmembrane helix</keyword>
<keyword evidence="1" id="KW-0472">Membrane</keyword>
<dbReference type="AlphaFoldDB" id="A0A516G619"/>
<feature type="transmembrane region" description="Helical" evidence="1">
    <location>
        <begin position="42"/>
        <end position="60"/>
    </location>
</feature>
<dbReference type="EMBL" id="CP041616">
    <property type="protein sequence ID" value="QDO86957.1"/>
    <property type="molecule type" value="Genomic_DNA"/>
</dbReference>
<organism evidence="2 3">
    <name type="scientific">Ornithinimicrobium ciconiae</name>
    <dbReference type="NCBI Taxonomy" id="2594265"/>
    <lineage>
        <taxon>Bacteria</taxon>
        <taxon>Bacillati</taxon>
        <taxon>Actinomycetota</taxon>
        <taxon>Actinomycetes</taxon>
        <taxon>Micrococcales</taxon>
        <taxon>Ornithinimicrobiaceae</taxon>
        <taxon>Ornithinimicrobium</taxon>
    </lineage>
</organism>
<keyword evidence="3" id="KW-1185">Reference proteome</keyword>
<proteinExistence type="predicted"/>
<sequence>MGPDVPAAIRAEHVLPRVVTFLCILYLGAGLTLSWNPVTWNGWTWAVMLAVGVAGTTLVARSTPGR</sequence>
<gene>
    <name evidence="2" type="ORF">FNH13_00360</name>
</gene>
<evidence type="ECO:0000313" key="2">
    <source>
        <dbReference type="EMBL" id="QDO86957.1"/>
    </source>
</evidence>
<accession>A0A516G619</accession>
<feature type="transmembrane region" description="Helical" evidence="1">
    <location>
        <begin position="18"/>
        <end position="36"/>
    </location>
</feature>
<evidence type="ECO:0000313" key="3">
    <source>
        <dbReference type="Proteomes" id="UP000315395"/>
    </source>
</evidence>
<dbReference type="Proteomes" id="UP000315395">
    <property type="component" value="Chromosome"/>
</dbReference>